<dbReference type="GO" id="GO:0009740">
    <property type="term" value="P:gibberellic acid mediated signaling pathway"/>
    <property type="evidence" value="ECO:0007669"/>
    <property type="project" value="TreeGrafter"/>
</dbReference>
<sequence length="175" mass="19659">MLFKNNKVSHSPSWELLSLVTHHLDLKTLAIASCVSKSWLDSFSSEDIWQPICSAEHPSAYSLKDIDPTVPYHRLYVIAYTAASKLQLRKPVKPHLSLNDLLFIVSFVPDAEDLFSKEIPLPECCSNIVTSSSIVAEIKLGFCKENVGDEDSKDDSKFRKGKLSVAIMNTQDLRY</sequence>
<comment type="caution">
    <text evidence="3">The sequence shown here is derived from an EMBL/GenBank/DDBJ whole genome shotgun (WGS) entry which is preliminary data.</text>
</comment>
<dbReference type="GO" id="GO:0005634">
    <property type="term" value="C:nucleus"/>
    <property type="evidence" value="ECO:0007669"/>
    <property type="project" value="UniProtKB-SubCell"/>
</dbReference>
<dbReference type="GO" id="GO:0016567">
    <property type="term" value="P:protein ubiquitination"/>
    <property type="evidence" value="ECO:0007669"/>
    <property type="project" value="UniProtKB-UniRule"/>
</dbReference>
<evidence type="ECO:0000256" key="1">
    <source>
        <dbReference type="RuleBase" id="RU369085"/>
    </source>
</evidence>
<name>A0AAV1RQB1_9ROSI</name>
<comment type="subcellular location">
    <subcellularLocation>
        <location evidence="1">Nucleus</location>
    </subcellularLocation>
</comment>
<dbReference type="SUPFAM" id="SSF81383">
    <property type="entry name" value="F-box domain"/>
    <property type="match status" value="1"/>
</dbReference>
<dbReference type="GO" id="GO:0005737">
    <property type="term" value="C:cytoplasm"/>
    <property type="evidence" value="ECO:0007669"/>
    <property type="project" value="TreeGrafter"/>
</dbReference>
<dbReference type="Proteomes" id="UP001314170">
    <property type="component" value="Unassembled WGS sequence"/>
</dbReference>
<protein>
    <recommendedName>
        <fullName evidence="1">F-box protein</fullName>
    </recommendedName>
</protein>
<proteinExistence type="predicted"/>
<feature type="domain" description="F-box" evidence="2">
    <location>
        <begin position="15"/>
        <end position="50"/>
    </location>
</feature>
<keyword evidence="1" id="KW-0833">Ubl conjugation pathway</keyword>
<comment type="pathway">
    <text evidence="1">Protein modification; protein ubiquitination.</text>
</comment>
<organism evidence="3 4">
    <name type="scientific">Dovyalis caffra</name>
    <dbReference type="NCBI Taxonomy" id="77055"/>
    <lineage>
        <taxon>Eukaryota</taxon>
        <taxon>Viridiplantae</taxon>
        <taxon>Streptophyta</taxon>
        <taxon>Embryophyta</taxon>
        <taxon>Tracheophyta</taxon>
        <taxon>Spermatophyta</taxon>
        <taxon>Magnoliopsida</taxon>
        <taxon>eudicotyledons</taxon>
        <taxon>Gunneridae</taxon>
        <taxon>Pentapetalae</taxon>
        <taxon>rosids</taxon>
        <taxon>fabids</taxon>
        <taxon>Malpighiales</taxon>
        <taxon>Salicaceae</taxon>
        <taxon>Flacourtieae</taxon>
        <taxon>Dovyalis</taxon>
    </lineage>
</organism>
<evidence type="ECO:0000313" key="3">
    <source>
        <dbReference type="EMBL" id="CAK7338869.1"/>
    </source>
</evidence>
<dbReference type="GO" id="GO:0031146">
    <property type="term" value="P:SCF-dependent proteasomal ubiquitin-dependent protein catabolic process"/>
    <property type="evidence" value="ECO:0007669"/>
    <property type="project" value="UniProtKB-UniRule"/>
</dbReference>
<dbReference type="Pfam" id="PF00646">
    <property type="entry name" value="F-box"/>
    <property type="match status" value="1"/>
</dbReference>
<dbReference type="GO" id="GO:0019005">
    <property type="term" value="C:SCF ubiquitin ligase complex"/>
    <property type="evidence" value="ECO:0007669"/>
    <property type="project" value="UniProtKB-UniRule"/>
</dbReference>
<evidence type="ECO:0000313" key="4">
    <source>
        <dbReference type="Proteomes" id="UP001314170"/>
    </source>
</evidence>
<dbReference type="InterPro" id="IPR001810">
    <property type="entry name" value="F-box_dom"/>
</dbReference>
<dbReference type="PANTHER" id="PTHR12874">
    <property type="entry name" value="F-BOX ONLY PROTEIN 48-RELATED"/>
    <property type="match status" value="1"/>
</dbReference>
<keyword evidence="1" id="KW-0539">Nucleus</keyword>
<comment type="subunit">
    <text evidence="1">Component of the SCF-type E3 ligase complex.</text>
</comment>
<accession>A0AAV1RQB1</accession>
<comment type="function">
    <text evidence="1">Acts as a component of a SCF E3 ubiquitin ligase complexes.</text>
</comment>
<gene>
    <name evidence="3" type="ORF">DCAF_LOCUS13917</name>
</gene>
<dbReference type="PANTHER" id="PTHR12874:SF16">
    <property type="entry name" value="OS01G0800800 PROTEIN"/>
    <property type="match status" value="1"/>
</dbReference>
<dbReference type="AlphaFoldDB" id="A0AAV1RQB1"/>
<dbReference type="InterPro" id="IPR036047">
    <property type="entry name" value="F-box-like_dom_sf"/>
</dbReference>
<keyword evidence="4" id="KW-1185">Reference proteome</keyword>
<dbReference type="Gene3D" id="1.20.1280.50">
    <property type="match status" value="1"/>
</dbReference>
<reference evidence="3 4" key="1">
    <citation type="submission" date="2024-01" db="EMBL/GenBank/DDBJ databases">
        <authorList>
            <person name="Waweru B."/>
        </authorList>
    </citation>
    <scope>NUCLEOTIDE SEQUENCE [LARGE SCALE GENOMIC DNA]</scope>
</reference>
<evidence type="ECO:0000259" key="2">
    <source>
        <dbReference type="Pfam" id="PF00646"/>
    </source>
</evidence>
<dbReference type="EMBL" id="CAWUPB010001156">
    <property type="protein sequence ID" value="CAK7338869.1"/>
    <property type="molecule type" value="Genomic_DNA"/>
</dbReference>